<dbReference type="EMBL" id="JBEPLV010000007">
    <property type="protein sequence ID" value="MET3548937.1"/>
    <property type="molecule type" value="Genomic_DNA"/>
</dbReference>
<feature type="domain" description="HTH marR-type" evidence="3">
    <location>
        <begin position="1"/>
        <end position="138"/>
    </location>
</feature>
<evidence type="ECO:0000313" key="4">
    <source>
        <dbReference type="EMBL" id="MET3548937.1"/>
    </source>
</evidence>
<name>A0ABV2FBC2_9BACL</name>
<accession>A0ABV2FBC2</accession>
<dbReference type="SMART" id="SM00347">
    <property type="entry name" value="HTH_MARR"/>
    <property type="match status" value="1"/>
</dbReference>
<gene>
    <name evidence="4" type="ORF">ABID47_005569</name>
</gene>
<organism evidence="4 5">
    <name type="scientific">Paenibacillus favisporus</name>
    <dbReference type="NCBI Taxonomy" id="221028"/>
    <lineage>
        <taxon>Bacteria</taxon>
        <taxon>Bacillati</taxon>
        <taxon>Bacillota</taxon>
        <taxon>Bacilli</taxon>
        <taxon>Bacillales</taxon>
        <taxon>Paenibacillaceae</taxon>
        <taxon>Paenibacillus</taxon>
    </lineage>
</organism>
<proteinExistence type="predicted"/>
<dbReference type="Gene3D" id="1.10.10.10">
    <property type="entry name" value="Winged helix-like DNA-binding domain superfamily/Winged helix DNA-binding domain"/>
    <property type="match status" value="1"/>
</dbReference>
<dbReference type="PANTHER" id="PTHR33164">
    <property type="entry name" value="TRANSCRIPTIONAL REGULATOR, MARR FAMILY"/>
    <property type="match status" value="1"/>
</dbReference>
<evidence type="ECO:0000256" key="2">
    <source>
        <dbReference type="SAM" id="Coils"/>
    </source>
</evidence>
<sequence length="144" mass="16292">MNHQGMDLISNTFKATNLLSRRGGEIVSKCKLTSVQQWLILSAIAKTDKTSLGDLCARTMVTKQNITKMVERMKGSGLVRTYQGPADKRYVYVELTPLGNEKLQELEVALTELDNQVVNAFTEEELKQFSQLLNKLIHQFTEPM</sequence>
<dbReference type="PRINTS" id="PR00598">
    <property type="entry name" value="HTHMARR"/>
</dbReference>
<dbReference type="PROSITE" id="PS50995">
    <property type="entry name" value="HTH_MARR_2"/>
    <property type="match status" value="1"/>
</dbReference>
<dbReference type="SUPFAM" id="SSF46785">
    <property type="entry name" value="Winged helix' DNA-binding domain"/>
    <property type="match status" value="1"/>
</dbReference>
<dbReference type="InterPro" id="IPR000835">
    <property type="entry name" value="HTH_MarR-typ"/>
</dbReference>
<keyword evidence="5" id="KW-1185">Reference proteome</keyword>
<dbReference type="GO" id="GO:0003677">
    <property type="term" value="F:DNA binding"/>
    <property type="evidence" value="ECO:0007669"/>
    <property type="project" value="UniProtKB-KW"/>
</dbReference>
<dbReference type="RefSeq" id="WP_163881667.1">
    <property type="nucleotide sequence ID" value="NZ_JBEPLV010000007.1"/>
</dbReference>
<reference evidence="4 5" key="1">
    <citation type="submission" date="2024-06" db="EMBL/GenBank/DDBJ databases">
        <title>Genomic Encyclopedia of Type Strains, Phase IV (KMG-IV): sequencing the most valuable type-strain genomes for metagenomic binning, comparative biology and taxonomic classification.</title>
        <authorList>
            <person name="Goeker M."/>
        </authorList>
    </citation>
    <scope>NUCLEOTIDE SEQUENCE [LARGE SCALE GENOMIC DNA]</scope>
    <source>
        <strain evidence="4 5">DSM 17253</strain>
    </source>
</reference>
<keyword evidence="2" id="KW-0175">Coiled coil</keyword>
<keyword evidence="1 4" id="KW-0238">DNA-binding</keyword>
<comment type="caution">
    <text evidence="4">The sequence shown here is derived from an EMBL/GenBank/DDBJ whole genome shotgun (WGS) entry which is preliminary data.</text>
</comment>
<evidence type="ECO:0000259" key="3">
    <source>
        <dbReference type="PROSITE" id="PS50995"/>
    </source>
</evidence>
<dbReference type="InterPro" id="IPR036388">
    <property type="entry name" value="WH-like_DNA-bd_sf"/>
</dbReference>
<dbReference type="PANTHER" id="PTHR33164:SF43">
    <property type="entry name" value="HTH-TYPE TRANSCRIPTIONAL REPRESSOR YETL"/>
    <property type="match status" value="1"/>
</dbReference>
<dbReference type="InterPro" id="IPR036390">
    <property type="entry name" value="WH_DNA-bd_sf"/>
</dbReference>
<dbReference type="Proteomes" id="UP001549098">
    <property type="component" value="Unassembled WGS sequence"/>
</dbReference>
<protein>
    <submittedName>
        <fullName evidence="4">DNA-binding MarR family transcriptional regulator</fullName>
    </submittedName>
</protein>
<evidence type="ECO:0000256" key="1">
    <source>
        <dbReference type="ARBA" id="ARBA00023125"/>
    </source>
</evidence>
<feature type="coiled-coil region" evidence="2">
    <location>
        <begin position="103"/>
        <end position="139"/>
    </location>
</feature>
<dbReference type="InterPro" id="IPR039422">
    <property type="entry name" value="MarR/SlyA-like"/>
</dbReference>
<dbReference type="Pfam" id="PF12802">
    <property type="entry name" value="MarR_2"/>
    <property type="match status" value="1"/>
</dbReference>
<evidence type="ECO:0000313" key="5">
    <source>
        <dbReference type="Proteomes" id="UP001549098"/>
    </source>
</evidence>